<evidence type="ECO:0000313" key="2">
    <source>
        <dbReference type="Proteomes" id="UP000675163"/>
    </source>
</evidence>
<dbReference type="InterPro" id="IPR012441">
    <property type="entry name" value="DUF1643"/>
</dbReference>
<protein>
    <recommendedName>
        <fullName evidence="3">DUF1643 domain-containing protein</fullName>
    </recommendedName>
</protein>
<dbReference type="RefSeq" id="WP_209704136.1">
    <property type="nucleotide sequence ID" value="NZ_JAFIDA010000001.1"/>
</dbReference>
<evidence type="ECO:0008006" key="3">
    <source>
        <dbReference type="Google" id="ProtNLM"/>
    </source>
</evidence>
<name>A0A940T2G9_9MICO</name>
<comment type="caution">
    <text evidence="1">The sequence shown here is derived from an EMBL/GenBank/DDBJ whole genome shotgun (WGS) entry which is preliminary data.</text>
</comment>
<sequence length="181" mass="19984">MVMFYPQGHEATLWKPDPAEAGHRFFLGNDAGWSVGNPPLIALCMNPSYASEQVSDKTIDRLIKASIEHQYSGWVMLNLYPERATDPANLSAYDASLSQDNCDAIEEVIAKYQVTEILGAWGGNPKPTIRQAKRDVLARLKSLGVQVFSLDPLTADKNPRHPTPRTGPLPMLGPKVYLPLL</sequence>
<dbReference type="Proteomes" id="UP000675163">
    <property type="component" value="Unassembled WGS sequence"/>
</dbReference>
<dbReference type="Pfam" id="PF07799">
    <property type="entry name" value="DUF1643"/>
    <property type="match status" value="1"/>
</dbReference>
<dbReference type="EMBL" id="JAFIDA010000001">
    <property type="protein sequence ID" value="MBP1325052.1"/>
    <property type="molecule type" value="Genomic_DNA"/>
</dbReference>
<organism evidence="1 2">
    <name type="scientific">Leucobacter exalbidus</name>
    <dbReference type="NCBI Taxonomy" id="662960"/>
    <lineage>
        <taxon>Bacteria</taxon>
        <taxon>Bacillati</taxon>
        <taxon>Actinomycetota</taxon>
        <taxon>Actinomycetes</taxon>
        <taxon>Micrococcales</taxon>
        <taxon>Microbacteriaceae</taxon>
        <taxon>Leucobacter</taxon>
    </lineage>
</organism>
<reference evidence="1" key="1">
    <citation type="submission" date="2021-02" db="EMBL/GenBank/DDBJ databases">
        <title>Sequencing the genomes of 1000 actinobacteria strains.</title>
        <authorList>
            <person name="Klenk H.-P."/>
        </authorList>
    </citation>
    <scope>NUCLEOTIDE SEQUENCE</scope>
    <source>
        <strain evidence="1">DSM 22850</strain>
    </source>
</reference>
<gene>
    <name evidence="1" type="ORF">JOF28_000284</name>
</gene>
<dbReference type="AlphaFoldDB" id="A0A940T2G9"/>
<proteinExistence type="predicted"/>
<keyword evidence="2" id="KW-1185">Reference proteome</keyword>
<accession>A0A940T2G9</accession>
<evidence type="ECO:0000313" key="1">
    <source>
        <dbReference type="EMBL" id="MBP1325052.1"/>
    </source>
</evidence>